<accession>A0ABN9VK26</accession>
<dbReference type="EMBL" id="CAUYUJ010017299">
    <property type="protein sequence ID" value="CAK0873634.1"/>
    <property type="molecule type" value="Genomic_DNA"/>
</dbReference>
<dbReference type="SUPFAM" id="SSF52540">
    <property type="entry name" value="P-loop containing nucleoside triphosphate hydrolases"/>
    <property type="match status" value="1"/>
</dbReference>
<proteinExistence type="predicted"/>
<organism evidence="2 3">
    <name type="scientific">Prorocentrum cordatum</name>
    <dbReference type="NCBI Taxonomy" id="2364126"/>
    <lineage>
        <taxon>Eukaryota</taxon>
        <taxon>Sar</taxon>
        <taxon>Alveolata</taxon>
        <taxon>Dinophyceae</taxon>
        <taxon>Prorocentrales</taxon>
        <taxon>Prorocentraceae</taxon>
        <taxon>Prorocentrum</taxon>
    </lineage>
</organism>
<dbReference type="Gene3D" id="3.40.50.300">
    <property type="entry name" value="P-loop containing nucleotide triphosphate hydrolases"/>
    <property type="match status" value="1"/>
</dbReference>
<feature type="non-terminal residue" evidence="2">
    <location>
        <position position="726"/>
    </location>
</feature>
<dbReference type="Proteomes" id="UP001189429">
    <property type="component" value="Unassembled WGS sequence"/>
</dbReference>
<dbReference type="PANTHER" id="PTHR10887:SF495">
    <property type="entry name" value="HELICASE SENATAXIN ISOFORM X1-RELATED"/>
    <property type="match status" value="1"/>
</dbReference>
<dbReference type="InterPro" id="IPR027417">
    <property type="entry name" value="P-loop_NTPase"/>
</dbReference>
<evidence type="ECO:0000313" key="3">
    <source>
        <dbReference type="Proteomes" id="UP001189429"/>
    </source>
</evidence>
<name>A0ABN9VK26_9DINO</name>
<dbReference type="InterPro" id="IPR041677">
    <property type="entry name" value="DNA2/NAM7_AAA_11"/>
</dbReference>
<protein>
    <recommendedName>
        <fullName evidence="1">DNA2/NAM7 helicase helicase domain-containing protein</fullName>
    </recommendedName>
</protein>
<dbReference type="PANTHER" id="PTHR10887">
    <property type="entry name" value="DNA2/NAM7 HELICASE FAMILY"/>
    <property type="match status" value="1"/>
</dbReference>
<feature type="domain" description="DNA2/NAM7 helicase helicase" evidence="1">
    <location>
        <begin position="326"/>
        <end position="407"/>
    </location>
</feature>
<reference evidence="2" key="1">
    <citation type="submission" date="2023-10" db="EMBL/GenBank/DDBJ databases">
        <authorList>
            <person name="Chen Y."/>
            <person name="Shah S."/>
            <person name="Dougan E. K."/>
            <person name="Thang M."/>
            <person name="Chan C."/>
        </authorList>
    </citation>
    <scope>NUCLEOTIDE SEQUENCE [LARGE SCALE GENOMIC DNA]</scope>
</reference>
<comment type="caution">
    <text evidence="2">The sequence shown here is derived from an EMBL/GenBank/DDBJ whole genome shotgun (WGS) entry which is preliminary data.</text>
</comment>
<gene>
    <name evidence="2" type="ORF">PCOR1329_LOCUS58772</name>
</gene>
<dbReference type="InterPro" id="IPR045055">
    <property type="entry name" value="DNA2/NAM7-like"/>
</dbReference>
<evidence type="ECO:0000313" key="2">
    <source>
        <dbReference type="EMBL" id="CAK0873634.1"/>
    </source>
</evidence>
<sequence>MNQIETCANLDPDYDGKTKTRRDLKAKRTCALDACPELVTPARRHWFFQDYKLEDWIEESEATDYYVVSWNAEWQLTADCGEEGVRAVLLSHKGPNTDEIACLRVVFPRFPGRVIPDDKHNNGKKRSFNDTCRNALSGQLLRLRSRATFGGQLLGPDQFGDLVSRPGAVEPITGVELDERPGSALQRANNVPAEDTIKGVIAAHDLTDDHAQAFRSSVKHLVTAAQGPPGKRKTRFAAALARIWAHVAGLGSSVLAVAGSNAAADQAAAAFETARREDRLDNFPQCPSCAVRLAVDERIAHPGARKLSATSRYRRAWTLEPTRSNKSKSWRKSKDDLSSKCSIIIATHEGSWRLDQPSAPKVTLGITDEAGQVNEVFAAISIGIMVDCGAHIVLVGDPGQLPPTVQSGCHPDVLSFSRFAYYDEKIESGLIAPLQDRPIVNGLPWVKHRPLDNGRLDHVAKQQGKDVDEFMGEICDLRAEGAMPGDVSRVLMIDNPRADSASAIKSGCADLHGAATCLEVVRALGPAMLNFEPTVEVIAPNAAQRTVPCGGWPQGKSGFWKNAALAESKQGKKSQGASCPLAGPPTADSGLILSFKGLAETFPDLTELAGPGGAGPHGRAGIGAERPRSQHGMDEVAAAWCQEPAALSDSLIRGLSSPASLRHVCLSLRRSEARRLPGGACCLCGRSGPGRCAVEAAGRPCALLSHCGACGRCNRSRAAAAAAAPC</sequence>
<keyword evidence="3" id="KW-1185">Reference proteome</keyword>
<dbReference type="Pfam" id="PF13086">
    <property type="entry name" value="AAA_11"/>
    <property type="match status" value="1"/>
</dbReference>
<evidence type="ECO:0000259" key="1">
    <source>
        <dbReference type="Pfam" id="PF13086"/>
    </source>
</evidence>